<dbReference type="InterPro" id="IPR018247">
    <property type="entry name" value="EF_Hand_1_Ca_BS"/>
</dbReference>
<protein>
    <recommendedName>
        <fullName evidence="2">Heterokaryon incompatibility domain-containing protein</fullName>
    </recommendedName>
</protein>
<feature type="domain" description="Heterokaryon incompatibility" evidence="2">
    <location>
        <begin position="264"/>
        <end position="433"/>
    </location>
</feature>
<feature type="region of interest" description="Disordered" evidence="1">
    <location>
        <begin position="20"/>
        <end position="41"/>
    </location>
</feature>
<proteinExistence type="predicted"/>
<accession>A0A086T9Y5</accession>
<keyword evidence="4" id="KW-1185">Reference proteome</keyword>
<evidence type="ECO:0000313" key="3">
    <source>
        <dbReference type="EMBL" id="KFH46167.1"/>
    </source>
</evidence>
<dbReference type="EMBL" id="JPKY01000022">
    <property type="protein sequence ID" value="KFH46167.1"/>
    <property type="molecule type" value="Genomic_DNA"/>
</dbReference>
<comment type="caution">
    <text evidence="3">The sequence shown here is derived from an EMBL/GenBank/DDBJ whole genome shotgun (WGS) entry which is preliminary data.</text>
</comment>
<dbReference type="AlphaFoldDB" id="A0A086T9Y5"/>
<evidence type="ECO:0000259" key="2">
    <source>
        <dbReference type="Pfam" id="PF06985"/>
    </source>
</evidence>
<organism evidence="3 4">
    <name type="scientific">Hapsidospora chrysogenum (strain ATCC 11550 / CBS 779.69 / DSM 880 / IAM 14645 / JCM 23072 / IMI 49137)</name>
    <name type="common">Acremonium chrysogenum</name>
    <dbReference type="NCBI Taxonomy" id="857340"/>
    <lineage>
        <taxon>Eukaryota</taxon>
        <taxon>Fungi</taxon>
        <taxon>Dikarya</taxon>
        <taxon>Ascomycota</taxon>
        <taxon>Pezizomycotina</taxon>
        <taxon>Sordariomycetes</taxon>
        <taxon>Hypocreomycetidae</taxon>
        <taxon>Hypocreales</taxon>
        <taxon>Bionectriaceae</taxon>
        <taxon>Hapsidospora</taxon>
    </lineage>
</organism>
<evidence type="ECO:0000256" key="1">
    <source>
        <dbReference type="SAM" id="MobiDB-lite"/>
    </source>
</evidence>
<reference evidence="4" key="1">
    <citation type="journal article" date="2014" name="Genome Announc.">
        <title>Genome sequence and annotation of Acremonium chrysogenum, producer of the beta-lactam antibiotic cephalosporin C.</title>
        <authorList>
            <person name="Terfehr D."/>
            <person name="Dahlmann T.A."/>
            <person name="Specht T."/>
            <person name="Zadra I."/>
            <person name="Kuernsteiner H."/>
            <person name="Kueck U."/>
        </authorList>
    </citation>
    <scope>NUCLEOTIDE SEQUENCE [LARGE SCALE GENOMIC DNA]</scope>
    <source>
        <strain evidence="4">ATCC 11550 / CBS 779.69 / DSM 880 / IAM 14645 / JCM 23072 / IMI 49137</strain>
    </source>
</reference>
<dbReference type="InterPro" id="IPR010730">
    <property type="entry name" value="HET"/>
</dbReference>
<sequence length="810" mass="91102">MAIGAKLERIFLRICKPSRRREPENHSQHGESTASKDKEDHQAISAALTGPSNNLCDECSKLDFRSMLEEETPEQAMGTLSDHLHARCPFCHLISEAIRRHWGPEWNSSRLCSESDPIPKLFIQSRSPVATTEHGYIEYPEPRLLLALDVAPPGFSENRPVIREVDRVKDRHMIAEIESLPGEYSKCGPQDAHLIPRREVGSSVDYDLVKRWLRDCKRHSHTQKAGDRMVRGAIDTGLFNSRCGFRLIDVEDECLVLRKEPCAFAALSYVWGRLPTILHPIEGSDEVPILLTTEDNLERLSTPKGLSASSVADMGDFRLPQTVIDAMEVARRIGKRYLWIDTLCIVQDDREDKAFLIGAMDDVYDVASVTFIAASGANANTGLRGVSPRRGRPMDSMTIIDDGVTEHLSLSPPSLGEEVRNSVWNTRGWAFQEQALSQRCLYFTDEEVFFNCLQLQWREAYALESTGERTDVRVRTGPPWWNRKLRKDPDPTPYHYLGDLTGTLTVEDYQAAVQDYSRKTLSYPEDVLLAFEGVFNRFSKGAHTGELSLQQTQGIPVDHLHQALLWFPSDEATIRQCSEEVDKHFSSWSWASWDGPIEFVFADSMWLSRNITQAPLKKIPIHVLIPCWYYGATERKFYSQDIWQAASEDPETAKENLRRSSLVSKTYAKKHTGVDMDMLLARARRGDHQELQVGELGFVGAYLDAGDASLSATKSGGDSDDADGSGRVSVLEIGPHRGEFRFDQGWGEVDEYVAVVTSDTITKPPDTQSILLGLAAQGGVSKRVGIGWVYYSKESDAPLPSWKYKLFRIG</sequence>
<dbReference type="Proteomes" id="UP000029964">
    <property type="component" value="Unassembled WGS sequence"/>
</dbReference>
<dbReference type="Pfam" id="PF06985">
    <property type="entry name" value="HET"/>
    <property type="match status" value="1"/>
</dbReference>
<dbReference type="HOGENOM" id="CLU_011690_0_0_1"/>
<dbReference type="PANTHER" id="PTHR33112">
    <property type="entry name" value="DOMAIN PROTEIN, PUTATIVE-RELATED"/>
    <property type="match status" value="1"/>
</dbReference>
<dbReference type="PROSITE" id="PS00018">
    <property type="entry name" value="EF_HAND_1"/>
    <property type="match status" value="1"/>
</dbReference>
<name>A0A086T9Y5_HAPC1</name>
<dbReference type="OrthoDB" id="5135333at2759"/>
<gene>
    <name evidence="3" type="ORF">ACRE_030180</name>
</gene>
<evidence type="ECO:0000313" key="4">
    <source>
        <dbReference type="Proteomes" id="UP000029964"/>
    </source>
</evidence>
<dbReference type="PANTHER" id="PTHR33112:SF12">
    <property type="entry name" value="HETEROKARYON INCOMPATIBILITY DOMAIN-CONTAINING PROTEIN"/>
    <property type="match status" value="1"/>
</dbReference>